<proteinExistence type="predicted"/>
<gene>
    <name evidence="1" type="ORF">OSB1V03_LOCUS5536</name>
</gene>
<evidence type="ECO:0000313" key="2">
    <source>
        <dbReference type="Proteomes" id="UP000759131"/>
    </source>
</evidence>
<evidence type="ECO:0000313" key="1">
    <source>
        <dbReference type="EMBL" id="CAD7625100.1"/>
    </source>
</evidence>
<protein>
    <submittedName>
        <fullName evidence="1">Uncharacterized protein</fullName>
    </submittedName>
</protein>
<dbReference type="EMBL" id="OC857378">
    <property type="protein sequence ID" value="CAD7625100.1"/>
    <property type="molecule type" value="Genomic_DNA"/>
</dbReference>
<dbReference type="AlphaFoldDB" id="A0A7R9KLN6"/>
<organism evidence="1">
    <name type="scientific">Medioppia subpectinata</name>
    <dbReference type="NCBI Taxonomy" id="1979941"/>
    <lineage>
        <taxon>Eukaryota</taxon>
        <taxon>Metazoa</taxon>
        <taxon>Ecdysozoa</taxon>
        <taxon>Arthropoda</taxon>
        <taxon>Chelicerata</taxon>
        <taxon>Arachnida</taxon>
        <taxon>Acari</taxon>
        <taxon>Acariformes</taxon>
        <taxon>Sarcoptiformes</taxon>
        <taxon>Oribatida</taxon>
        <taxon>Brachypylina</taxon>
        <taxon>Oppioidea</taxon>
        <taxon>Oppiidae</taxon>
        <taxon>Medioppia</taxon>
    </lineage>
</organism>
<sequence length="350" mass="39754">MSRPSVRPMVWNRVPESVSSVKGLMGSVVEFRELSGNGVIGSVGKYTNHCIELRDASIAATGRHKHSYFGDYRIFDYEIKKWRLKEFRKPVINTTNHHNSNGDDQIPNDMTSKVILPSRRTNGSVDAEDDEPEINEAEDMLVVNPDLHSIDLNEDDTPIRVDCRDLTLKTSDELILVDPLADNFMTIIETIKGSHCIGLELFGQEISRLGSVVWMCLATGDGIYVFDARNKAIVSALKGPLESKELQKYLSVKVPQLYDKPDFGQFSIRVQNVIRFKTVFLRQLYALINYLMLEDLYIMTTRCVRSLRSANDLTFSILRADEIMNGMFEEPINESERTERRPIGVPGVFI</sequence>
<keyword evidence="2" id="KW-1185">Reference proteome</keyword>
<dbReference type="EMBL" id="CAJPIZ010002803">
    <property type="protein sequence ID" value="CAG2105530.1"/>
    <property type="molecule type" value="Genomic_DNA"/>
</dbReference>
<accession>A0A7R9KLN6</accession>
<dbReference type="OrthoDB" id="26838at2759"/>
<name>A0A7R9KLN6_9ACAR</name>
<reference evidence="1" key="1">
    <citation type="submission" date="2020-11" db="EMBL/GenBank/DDBJ databases">
        <authorList>
            <person name="Tran Van P."/>
        </authorList>
    </citation>
    <scope>NUCLEOTIDE SEQUENCE</scope>
</reference>
<dbReference type="Proteomes" id="UP000759131">
    <property type="component" value="Unassembled WGS sequence"/>
</dbReference>